<dbReference type="AlphaFoldDB" id="A0A851HLV0"/>
<evidence type="ECO:0000313" key="2">
    <source>
        <dbReference type="Proteomes" id="UP000536442"/>
    </source>
</evidence>
<evidence type="ECO:0000313" key="1">
    <source>
        <dbReference type="EMBL" id="NWN90524.1"/>
    </source>
</evidence>
<organism evidence="1 2">
    <name type="scientific">Marinobacter adhaerens</name>
    <dbReference type="NCBI Taxonomy" id="1033846"/>
    <lineage>
        <taxon>Bacteria</taxon>
        <taxon>Pseudomonadati</taxon>
        <taxon>Pseudomonadota</taxon>
        <taxon>Gammaproteobacteria</taxon>
        <taxon>Pseudomonadales</taxon>
        <taxon>Marinobacteraceae</taxon>
        <taxon>Marinobacter</taxon>
    </lineage>
</organism>
<protein>
    <submittedName>
        <fullName evidence="1">Uncharacterized protein</fullName>
    </submittedName>
</protein>
<comment type="caution">
    <text evidence="1">The sequence shown here is derived from an EMBL/GenBank/DDBJ whole genome shotgun (WGS) entry which is preliminary data.</text>
</comment>
<keyword evidence="2" id="KW-1185">Reference proteome</keyword>
<dbReference type="EMBL" id="JABEVQ010000002">
    <property type="protein sequence ID" value="NWN90524.1"/>
    <property type="molecule type" value="Genomic_DNA"/>
</dbReference>
<dbReference type="Proteomes" id="UP000536442">
    <property type="component" value="Unassembled WGS sequence"/>
</dbReference>
<reference evidence="1 2" key="1">
    <citation type="submission" date="2020-03" db="EMBL/GenBank/DDBJ databases">
        <title>Metagenomic, metatranscriptomic, and metabolomic analyses revealed the key microbes and metabolic features during the fermentation of ganjang, Korean traditional soy sauce.</title>
        <authorList>
            <person name="Chun B.H."/>
            <person name="Jeon C.O."/>
        </authorList>
    </citation>
    <scope>NUCLEOTIDE SEQUENCE [LARGE SCALE GENOMIC DNA]</scope>
    <source>
        <strain evidence="1 2">KG14</strain>
    </source>
</reference>
<gene>
    <name evidence="1" type="ORF">HLV39_03290</name>
</gene>
<sequence length="108" mass="12301">MQHASLPSDVASEHQRRYTEEHSGIAHRFFNAGWSRLQFLDSQIVDAVLKKATAEGVSVLPVHDSLIVTIRFADWLKETAVKSYHELTCFTSVIDQCQTLKCYCLPDY</sequence>
<name>A0A851HLV0_9GAMM</name>
<accession>A0A851HLV0</accession>
<proteinExistence type="predicted"/>